<sequence>MKKLVTVSLVMMVLPVMLVSQASANGLTNDSKGMPLVKSSDKNDEKNREKMKLAKMHQEVRGGITSAEAVENEYRKFKAKWGGELTDSPEELRLSSAGNGKVEPDALYSKLLSLSQIPQERNWYCGPASVVEILKSYGTSTGKQQTQDSVVPSLYATSSTGTPWSKGTVAGTYFYPVADTLDYYMNSANNYAAYASPSAAQFKSSVVYTIDKGYPVVANVIEYSGNTTRLTGHPLGITLQHWVAVFGYNQNGDTAWYADSAAGAAGLSFDTSAIPKYSELPVSKWSTLVNERGIIW</sequence>
<evidence type="ECO:0000313" key="3">
    <source>
        <dbReference type="EMBL" id="ASS76645.1"/>
    </source>
</evidence>
<organism evidence="3 4">
    <name type="scientific">Tumebacillus algifaecis</name>
    <dbReference type="NCBI Taxonomy" id="1214604"/>
    <lineage>
        <taxon>Bacteria</taxon>
        <taxon>Bacillati</taxon>
        <taxon>Bacillota</taxon>
        <taxon>Bacilli</taxon>
        <taxon>Bacillales</taxon>
        <taxon>Alicyclobacillaceae</taxon>
        <taxon>Tumebacillus</taxon>
    </lineage>
</organism>
<dbReference type="KEGG" id="tab:CIG75_17830"/>
<protein>
    <recommendedName>
        <fullName evidence="2">Peptidase C39-like domain-containing protein</fullName>
    </recommendedName>
</protein>
<proteinExistence type="predicted"/>
<accession>A0A223D533</accession>
<feature type="signal peptide" evidence="1">
    <location>
        <begin position="1"/>
        <end position="24"/>
    </location>
</feature>
<feature type="chain" id="PRO_5012985327" description="Peptidase C39-like domain-containing protein" evidence="1">
    <location>
        <begin position="25"/>
        <end position="296"/>
    </location>
</feature>
<name>A0A223D533_9BACL</name>
<dbReference type="AlphaFoldDB" id="A0A223D533"/>
<keyword evidence="1" id="KW-0732">Signal</keyword>
<dbReference type="InterPro" id="IPR039564">
    <property type="entry name" value="Peptidase_C39-like"/>
</dbReference>
<dbReference type="Proteomes" id="UP000214688">
    <property type="component" value="Chromosome"/>
</dbReference>
<dbReference type="Gene3D" id="3.90.70.10">
    <property type="entry name" value="Cysteine proteinases"/>
    <property type="match status" value="1"/>
</dbReference>
<feature type="domain" description="Peptidase C39-like" evidence="2">
    <location>
        <begin position="114"/>
        <end position="261"/>
    </location>
</feature>
<keyword evidence="4" id="KW-1185">Reference proteome</keyword>
<dbReference type="Pfam" id="PF13529">
    <property type="entry name" value="Peptidase_C39_2"/>
    <property type="match status" value="1"/>
</dbReference>
<gene>
    <name evidence="3" type="ORF">CIG75_17830</name>
</gene>
<evidence type="ECO:0000259" key="2">
    <source>
        <dbReference type="Pfam" id="PF13529"/>
    </source>
</evidence>
<evidence type="ECO:0000313" key="4">
    <source>
        <dbReference type="Proteomes" id="UP000214688"/>
    </source>
</evidence>
<reference evidence="3 4" key="1">
    <citation type="journal article" date="2015" name="Int. J. Syst. Evol. Microbiol.">
        <title>Tumebacillus algifaecis sp. nov., isolated from decomposing algal scum.</title>
        <authorList>
            <person name="Wu Y.F."/>
            <person name="Zhang B."/>
            <person name="Xing P."/>
            <person name="Wu Q.L."/>
            <person name="Liu S.J."/>
        </authorList>
    </citation>
    <scope>NUCLEOTIDE SEQUENCE [LARGE SCALE GENOMIC DNA]</scope>
    <source>
        <strain evidence="3 4">THMBR28</strain>
    </source>
</reference>
<dbReference type="RefSeq" id="WP_094237876.1">
    <property type="nucleotide sequence ID" value="NZ_CP022657.1"/>
</dbReference>
<dbReference type="SUPFAM" id="SSF54001">
    <property type="entry name" value="Cysteine proteinases"/>
    <property type="match status" value="1"/>
</dbReference>
<dbReference type="OrthoDB" id="2966913at2"/>
<dbReference type="InterPro" id="IPR038765">
    <property type="entry name" value="Papain-like_cys_pep_sf"/>
</dbReference>
<evidence type="ECO:0000256" key="1">
    <source>
        <dbReference type="SAM" id="SignalP"/>
    </source>
</evidence>
<dbReference type="EMBL" id="CP022657">
    <property type="protein sequence ID" value="ASS76645.1"/>
    <property type="molecule type" value="Genomic_DNA"/>
</dbReference>